<reference evidence="3 4" key="1">
    <citation type="submission" date="2020-02" db="EMBL/GenBank/DDBJ databases">
        <title>Acidophilic actinobacteria isolated from forest soil.</title>
        <authorList>
            <person name="Golinska P."/>
        </authorList>
    </citation>
    <scope>NUCLEOTIDE SEQUENCE [LARGE SCALE GENOMIC DNA]</scope>
    <source>
        <strain evidence="3 4">NL8</strain>
    </source>
</reference>
<protein>
    <submittedName>
        <fullName evidence="3">Excisionase family DNA-binding protein</fullName>
    </submittedName>
</protein>
<dbReference type="InterPro" id="IPR041657">
    <property type="entry name" value="HTH_17"/>
</dbReference>
<accession>A0ABS5KJ30</accession>
<feature type="domain" description="Helix-turn-helix" evidence="2">
    <location>
        <begin position="29"/>
        <end position="67"/>
    </location>
</feature>
<dbReference type="NCBIfam" id="TIGR01764">
    <property type="entry name" value="excise"/>
    <property type="match status" value="1"/>
</dbReference>
<gene>
    <name evidence="3" type="ORF">KGQ19_05880</name>
</gene>
<dbReference type="InterPro" id="IPR010093">
    <property type="entry name" value="SinI_DNA-bd"/>
</dbReference>
<dbReference type="Pfam" id="PF12728">
    <property type="entry name" value="HTH_17"/>
    <property type="match status" value="1"/>
</dbReference>
<dbReference type="EMBL" id="JAAFYZ010000012">
    <property type="protein sequence ID" value="MBS2546392.1"/>
    <property type="molecule type" value="Genomic_DNA"/>
</dbReference>
<proteinExistence type="predicted"/>
<dbReference type="GO" id="GO:0003677">
    <property type="term" value="F:DNA binding"/>
    <property type="evidence" value="ECO:0007669"/>
    <property type="project" value="UniProtKB-KW"/>
</dbReference>
<evidence type="ECO:0000313" key="4">
    <source>
        <dbReference type="Proteomes" id="UP000730482"/>
    </source>
</evidence>
<evidence type="ECO:0000256" key="1">
    <source>
        <dbReference type="SAM" id="MobiDB-lite"/>
    </source>
</evidence>
<keyword evidence="4" id="KW-1185">Reference proteome</keyword>
<evidence type="ECO:0000313" key="3">
    <source>
        <dbReference type="EMBL" id="MBS2546392.1"/>
    </source>
</evidence>
<sequence>MLSAASRDHGNRRRRRLDLGQSLHGQGSVLGVGERYIRRLVENRSVPATKLGRHVRIRRSALDAYASAGLRPARVAY</sequence>
<feature type="region of interest" description="Disordered" evidence="1">
    <location>
        <begin position="1"/>
        <end position="20"/>
    </location>
</feature>
<evidence type="ECO:0000259" key="2">
    <source>
        <dbReference type="Pfam" id="PF12728"/>
    </source>
</evidence>
<organism evidence="3 4">
    <name type="scientific">Catenulispora pinistramenti</name>
    <dbReference type="NCBI Taxonomy" id="2705254"/>
    <lineage>
        <taxon>Bacteria</taxon>
        <taxon>Bacillati</taxon>
        <taxon>Actinomycetota</taxon>
        <taxon>Actinomycetes</taxon>
        <taxon>Catenulisporales</taxon>
        <taxon>Catenulisporaceae</taxon>
        <taxon>Catenulispora</taxon>
    </lineage>
</organism>
<dbReference type="Proteomes" id="UP000730482">
    <property type="component" value="Unassembled WGS sequence"/>
</dbReference>
<keyword evidence="3" id="KW-0238">DNA-binding</keyword>
<name>A0ABS5KJ30_9ACTN</name>
<comment type="caution">
    <text evidence="3">The sequence shown here is derived from an EMBL/GenBank/DDBJ whole genome shotgun (WGS) entry which is preliminary data.</text>
</comment>